<organism evidence="1">
    <name type="scientific">bioreactor metagenome</name>
    <dbReference type="NCBI Taxonomy" id="1076179"/>
    <lineage>
        <taxon>unclassified sequences</taxon>
        <taxon>metagenomes</taxon>
        <taxon>ecological metagenomes</taxon>
    </lineage>
</organism>
<dbReference type="EMBL" id="VSSQ01001977">
    <property type="protein sequence ID" value="MPM12475.1"/>
    <property type="molecule type" value="Genomic_DNA"/>
</dbReference>
<reference evidence="1" key="1">
    <citation type="submission" date="2019-08" db="EMBL/GenBank/DDBJ databases">
        <authorList>
            <person name="Kucharzyk K."/>
            <person name="Murdoch R.W."/>
            <person name="Higgins S."/>
            <person name="Loffler F."/>
        </authorList>
    </citation>
    <scope>NUCLEOTIDE SEQUENCE</scope>
</reference>
<dbReference type="AlphaFoldDB" id="A0A644X8H5"/>
<proteinExistence type="predicted"/>
<sequence>MKRILFVIVLSLAPFVLQGQVKSINDILDKYEKKKNVESIMVSPELLQLAGSSETNESTKQLLSKLSELRILSVKASAVENGTKLSQLLREDLDKMIVSEKMSRILRVQDGNELMEMYKTKATKGALLFLTTSANEFTVISIFGEIDPSVVNAAISGEIGIK</sequence>
<dbReference type="InterPro" id="IPR025348">
    <property type="entry name" value="DUF4252"/>
</dbReference>
<protein>
    <recommendedName>
        <fullName evidence="2">DUF4252 domain-containing protein</fullName>
    </recommendedName>
</protein>
<evidence type="ECO:0000313" key="1">
    <source>
        <dbReference type="EMBL" id="MPM12475.1"/>
    </source>
</evidence>
<comment type="caution">
    <text evidence="1">The sequence shown here is derived from an EMBL/GenBank/DDBJ whole genome shotgun (WGS) entry which is preliminary data.</text>
</comment>
<dbReference type="Pfam" id="PF14060">
    <property type="entry name" value="DUF4252"/>
    <property type="match status" value="1"/>
</dbReference>
<accession>A0A644X8H5</accession>
<evidence type="ECO:0008006" key="2">
    <source>
        <dbReference type="Google" id="ProtNLM"/>
    </source>
</evidence>
<gene>
    <name evidence="1" type="ORF">SDC9_58828</name>
</gene>
<name>A0A644X8H5_9ZZZZ</name>